<dbReference type="EC" id="3.2.1.-" evidence="2"/>
<evidence type="ECO:0000313" key="2">
    <source>
        <dbReference type="EMBL" id="SEI12193.1"/>
    </source>
</evidence>
<sequence length="174" mass="19942">MLLAGDEFGRSQMGNNNGYCQDSELSWVDWDDLPESAEELRTFTKRLITLRQEHSILRRENWRDGMTITWYNPGGGEPTEEQWADAGSTTIGLPISRDHDDEEAWDDVLILFNPHNGTRPVRSPGSGERLDGRVDHRRSRRWLEEARSLRLRYGETQPRAASRGLSPMSMEAKG</sequence>
<proteinExistence type="predicted"/>
<gene>
    <name evidence="2" type="primary">glgX_2</name>
    <name evidence="2" type="ORF">RTCCBAU85039_4766</name>
    <name evidence="3" type="ORF">SAMN05216228_102429</name>
</gene>
<keyword evidence="2" id="KW-0378">Hydrolase</keyword>
<dbReference type="Gene3D" id="3.20.20.80">
    <property type="entry name" value="Glycosidases"/>
    <property type="match status" value="1"/>
</dbReference>
<dbReference type="Proteomes" id="UP000198939">
    <property type="component" value="Unassembled WGS sequence"/>
</dbReference>
<dbReference type="AlphaFoldDB" id="A0A1H8SCR5"/>
<accession>A0A1H8SCR5</accession>
<dbReference type="PANTHER" id="PTHR43002">
    <property type="entry name" value="GLYCOGEN DEBRANCHING ENZYME"/>
    <property type="match status" value="1"/>
</dbReference>
<dbReference type="RefSeq" id="WP_177309874.1">
    <property type="nucleotide sequence ID" value="NZ_FNXB01000032.1"/>
</dbReference>
<reference evidence="2" key="2">
    <citation type="submission" date="2016-10" db="EMBL/GenBank/DDBJ databases">
        <authorList>
            <person name="de Groot N.N."/>
        </authorList>
    </citation>
    <scope>NUCLEOTIDE SEQUENCE [LARGE SCALE GENOMIC DNA]</scope>
    <source>
        <strain evidence="2">CCBAU85039</strain>
    </source>
</reference>
<evidence type="ECO:0000313" key="4">
    <source>
        <dbReference type="Proteomes" id="UP000183063"/>
    </source>
</evidence>
<dbReference type="Proteomes" id="UP000183063">
    <property type="component" value="Unassembled WGS sequence"/>
</dbReference>
<name>A0A1H8SCR5_9HYPH</name>
<organism evidence="2 4">
    <name type="scientific">Rhizobium tibeticum</name>
    <dbReference type="NCBI Taxonomy" id="501024"/>
    <lineage>
        <taxon>Bacteria</taxon>
        <taxon>Pseudomonadati</taxon>
        <taxon>Pseudomonadota</taxon>
        <taxon>Alphaproteobacteria</taxon>
        <taxon>Hyphomicrobiales</taxon>
        <taxon>Rhizobiaceae</taxon>
        <taxon>Rhizobium/Agrobacterium group</taxon>
        <taxon>Rhizobium</taxon>
    </lineage>
</organism>
<dbReference type="GO" id="GO:0016798">
    <property type="term" value="F:hydrolase activity, acting on glycosyl bonds"/>
    <property type="evidence" value="ECO:0007669"/>
    <property type="project" value="UniProtKB-KW"/>
</dbReference>
<dbReference type="EMBL" id="FNXB01000032">
    <property type="protein sequence ID" value="SEI12193.1"/>
    <property type="molecule type" value="Genomic_DNA"/>
</dbReference>
<keyword evidence="2" id="KW-0326">Glycosidase</keyword>
<feature type="region of interest" description="Disordered" evidence="1">
    <location>
        <begin position="116"/>
        <end position="137"/>
    </location>
</feature>
<dbReference type="Gene3D" id="2.60.40.1180">
    <property type="entry name" value="Golgi alpha-mannosidase II"/>
    <property type="match status" value="1"/>
</dbReference>
<dbReference type="InterPro" id="IPR013780">
    <property type="entry name" value="Glyco_hydro_b"/>
</dbReference>
<dbReference type="InterPro" id="IPR017853">
    <property type="entry name" value="GH"/>
</dbReference>
<evidence type="ECO:0000313" key="5">
    <source>
        <dbReference type="Proteomes" id="UP000198939"/>
    </source>
</evidence>
<reference evidence="3 5" key="1">
    <citation type="submission" date="2016-10" db="EMBL/GenBank/DDBJ databases">
        <authorList>
            <person name="Varghese N."/>
            <person name="Submissions S."/>
        </authorList>
    </citation>
    <scope>NUCLEOTIDE SEQUENCE [LARGE SCALE GENOMIC DNA]</scope>
    <source>
        <strain evidence="3 5">CGMCC 1.7071</strain>
    </source>
</reference>
<keyword evidence="5" id="KW-1185">Reference proteome</keyword>
<dbReference type="EMBL" id="FOCV01000024">
    <property type="protein sequence ID" value="SEO76058.1"/>
    <property type="molecule type" value="Genomic_DNA"/>
</dbReference>
<feature type="region of interest" description="Disordered" evidence="1">
    <location>
        <begin position="153"/>
        <end position="174"/>
    </location>
</feature>
<dbReference type="STRING" id="501024.RTCCBAU85039_4766"/>
<evidence type="ECO:0000256" key="1">
    <source>
        <dbReference type="SAM" id="MobiDB-lite"/>
    </source>
</evidence>
<reference evidence="4" key="3">
    <citation type="submission" date="2016-10" db="EMBL/GenBank/DDBJ databases">
        <authorList>
            <person name="Wibberg D."/>
        </authorList>
    </citation>
    <scope>NUCLEOTIDE SEQUENCE [LARGE SCALE GENOMIC DNA]</scope>
</reference>
<dbReference type="SUPFAM" id="SSF51445">
    <property type="entry name" value="(Trans)glycosidases"/>
    <property type="match status" value="1"/>
</dbReference>
<evidence type="ECO:0000313" key="3">
    <source>
        <dbReference type="EMBL" id="SEO76058.1"/>
    </source>
</evidence>
<dbReference type="SUPFAM" id="SSF51011">
    <property type="entry name" value="Glycosyl hydrolase domain"/>
    <property type="match status" value="1"/>
</dbReference>
<protein>
    <submittedName>
        <fullName evidence="2">Glycogen debranching enzyme</fullName>
        <ecNumber evidence="2">3.2.1.-</ecNumber>
    </submittedName>
    <submittedName>
        <fullName evidence="3">Glycogen operon protein</fullName>
    </submittedName>
</protein>